<feature type="transmembrane region" description="Helical" evidence="8">
    <location>
        <begin position="95"/>
        <end position="117"/>
    </location>
</feature>
<dbReference type="InterPro" id="IPR007227">
    <property type="entry name" value="Cell_shape_determining_MreD"/>
</dbReference>
<evidence type="ECO:0000256" key="1">
    <source>
        <dbReference type="ARBA" id="ARBA00004651"/>
    </source>
</evidence>
<dbReference type="STRING" id="476652.DEAC_c21870"/>
<comment type="similarity">
    <text evidence="2">Belongs to the MreD family.</text>
</comment>
<evidence type="ECO:0000256" key="2">
    <source>
        <dbReference type="ARBA" id="ARBA00007776"/>
    </source>
</evidence>
<comment type="subcellular location">
    <subcellularLocation>
        <location evidence="1">Cell membrane</location>
        <topology evidence="1">Multi-pass membrane protein</topology>
    </subcellularLocation>
</comment>
<evidence type="ECO:0000256" key="5">
    <source>
        <dbReference type="ARBA" id="ARBA00022960"/>
    </source>
</evidence>
<keyword evidence="3" id="KW-1003">Cell membrane</keyword>
<dbReference type="InterPro" id="IPR017225">
    <property type="entry name" value="Cell_shape_determin_MreD_prd"/>
</dbReference>
<dbReference type="Proteomes" id="UP000036356">
    <property type="component" value="Unassembled WGS sequence"/>
</dbReference>
<gene>
    <name evidence="9" type="ORF">DEAC_c21870</name>
</gene>
<dbReference type="EMBL" id="LDZY01000006">
    <property type="protein sequence ID" value="KLU66148.1"/>
    <property type="molecule type" value="Genomic_DNA"/>
</dbReference>
<proteinExistence type="inferred from homology"/>
<evidence type="ECO:0000256" key="8">
    <source>
        <dbReference type="SAM" id="Phobius"/>
    </source>
</evidence>
<feature type="transmembrane region" description="Helical" evidence="8">
    <location>
        <begin position="6"/>
        <end position="26"/>
    </location>
</feature>
<dbReference type="Pfam" id="PF04093">
    <property type="entry name" value="MreD"/>
    <property type="match status" value="1"/>
</dbReference>
<feature type="transmembrane region" description="Helical" evidence="8">
    <location>
        <begin position="129"/>
        <end position="151"/>
    </location>
</feature>
<dbReference type="GO" id="GO:0005886">
    <property type="term" value="C:plasma membrane"/>
    <property type="evidence" value="ECO:0007669"/>
    <property type="project" value="UniProtKB-SubCell"/>
</dbReference>
<keyword evidence="7 8" id="KW-0472">Membrane</keyword>
<accession>A0A0J1FT53</accession>
<evidence type="ECO:0000313" key="10">
    <source>
        <dbReference type="Proteomes" id="UP000036356"/>
    </source>
</evidence>
<evidence type="ECO:0000256" key="4">
    <source>
        <dbReference type="ARBA" id="ARBA00022692"/>
    </source>
</evidence>
<dbReference type="GO" id="GO:0008360">
    <property type="term" value="P:regulation of cell shape"/>
    <property type="evidence" value="ECO:0007669"/>
    <property type="project" value="UniProtKB-KW"/>
</dbReference>
<evidence type="ECO:0000256" key="7">
    <source>
        <dbReference type="ARBA" id="ARBA00023136"/>
    </source>
</evidence>
<dbReference type="PIRSF" id="PIRSF037497">
    <property type="entry name" value="MreD_Clostridium/Treponema_prd"/>
    <property type="match status" value="1"/>
</dbReference>
<dbReference type="RefSeq" id="WP_047810028.1">
    <property type="nucleotide sequence ID" value="NZ_LDZY01000006.1"/>
</dbReference>
<comment type="caution">
    <text evidence="9">The sequence shown here is derived from an EMBL/GenBank/DDBJ whole genome shotgun (WGS) entry which is preliminary data.</text>
</comment>
<dbReference type="PATRIC" id="fig|476652.3.peg.2266"/>
<name>A0A0J1FT53_9FIRM</name>
<evidence type="ECO:0000256" key="3">
    <source>
        <dbReference type="ARBA" id="ARBA00022475"/>
    </source>
</evidence>
<sequence length="168" mass="19500">MRYILIALMFFLSLILPGTLFHFWAWSGIKPDLLILLTIYMAMHHRRLSSVLWGLGAGLLEDFYLGRYIGMYTLTLLIVAFLSNWLTERWYRDNFLLTTFMVFIVTVAGQTCVAFLGLGAGLQWSLGDVVQLIFGVALYNAVLVPITYPLIHRSFLHGWLRYRPRYDR</sequence>
<dbReference type="NCBIfam" id="TIGR03426">
    <property type="entry name" value="shape_MreD"/>
    <property type="match status" value="1"/>
</dbReference>
<organism evidence="9 10">
    <name type="scientific">Desulfosporosinus acididurans</name>
    <dbReference type="NCBI Taxonomy" id="476652"/>
    <lineage>
        <taxon>Bacteria</taxon>
        <taxon>Bacillati</taxon>
        <taxon>Bacillota</taxon>
        <taxon>Clostridia</taxon>
        <taxon>Eubacteriales</taxon>
        <taxon>Desulfitobacteriaceae</taxon>
        <taxon>Desulfosporosinus</taxon>
    </lineage>
</organism>
<evidence type="ECO:0000313" key="9">
    <source>
        <dbReference type="EMBL" id="KLU66148.1"/>
    </source>
</evidence>
<reference evidence="9 10" key="1">
    <citation type="submission" date="2015-06" db="EMBL/GenBank/DDBJ databases">
        <title>Draft genome of the moderately acidophilic sulfate reducer Candidatus Desulfosporosinus acididurans strain M1.</title>
        <authorList>
            <person name="Poehlein A."/>
            <person name="Petzsch P."/>
            <person name="Johnson B.D."/>
            <person name="Schloemann M."/>
            <person name="Daniel R."/>
            <person name="Muehling M."/>
        </authorList>
    </citation>
    <scope>NUCLEOTIDE SEQUENCE [LARGE SCALE GENOMIC DNA]</scope>
    <source>
        <strain evidence="9 10">M1</strain>
    </source>
</reference>
<dbReference type="AlphaFoldDB" id="A0A0J1FT53"/>
<keyword evidence="5" id="KW-0133">Cell shape</keyword>
<evidence type="ECO:0000256" key="6">
    <source>
        <dbReference type="ARBA" id="ARBA00022989"/>
    </source>
</evidence>
<feature type="transmembrane region" description="Helical" evidence="8">
    <location>
        <begin position="65"/>
        <end position="83"/>
    </location>
</feature>
<protein>
    <submittedName>
        <fullName evidence="9">Rod shape-determining protein MreD</fullName>
    </submittedName>
</protein>
<keyword evidence="6 8" id="KW-1133">Transmembrane helix</keyword>
<keyword evidence="10" id="KW-1185">Reference proteome</keyword>
<keyword evidence="4 8" id="KW-0812">Transmembrane</keyword>